<evidence type="ECO:0000256" key="1">
    <source>
        <dbReference type="ARBA" id="ARBA00006987"/>
    </source>
</evidence>
<protein>
    <submittedName>
        <fullName evidence="2">Tripartite-type tricarboxylate transporter, receptor component TctC</fullName>
    </submittedName>
</protein>
<dbReference type="Proteomes" id="UP000192708">
    <property type="component" value="Unassembled WGS sequence"/>
</dbReference>
<accession>A0A1W1YMJ4</accession>
<dbReference type="CDD" id="cd07012">
    <property type="entry name" value="PBP2_Bug_TTT"/>
    <property type="match status" value="1"/>
</dbReference>
<dbReference type="PIRSF" id="PIRSF017082">
    <property type="entry name" value="YflP"/>
    <property type="match status" value="1"/>
</dbReference>
<evidence type="ECO:0000313" key="2">
    <source>
        <dbReference type="EMBL" id="SMC37343.1"/>
    </source>
</evidence>
<dbReference type="OrthoDB" id="8680481at2"/>
<dbReference type="EMBL" id="FWXJ01000003">
    <property type="protein sequence ID" value="SMC37343.1"/>
    <property type="molecule type" value="Genomic_DNA"/>
</dbReference>
<comment type="similarity">
    <text evidence="1">Belongs to the UPF0065 (bug) family.</text>
</comment>
<dbReference type="Pfam" id="PF03401">
    <property type="entry name" value="TctC"/>
    <property type="match status" value="1"/>
</dbReference>
<sequence>MHCNQLDQFARSKVLAFVFLCLSLYAGKVFSQPTPPTNIKIIIPFAPGGPTDVLGRLAAENLQHNLKATVITENRPGANGLVGVNLMKQGPVDGSNLLFVSSGMITFSPLMDKSTNFDPQKDLVPIICLAQTDIGLIVATGVNANNLKEFLTLAKNATPPLSLGSAGVGNILHAYIEILKDSSKIDFLHVPYKGASPSFADVLGGQISGMFISVSLAEQSIRAKKVRLIGVVGKRSLLFPDIPTITEQGQQGLDVLPWFAIMGPKGMSPDMVQLIAAAIMQSSDQNDFRKKILAAGSTPLLLTGSAFSDLIKNETNAWSKLIFDKKINFQ</sequence>
<name>A0A1W1YMJ4_9BURK</name>
<dbReference type="InterPro" id="IPR005064">
    <property type="entry name" value="BUG"/>
</dbReference>
<organism evidence="2 3">
    <name type="scientific">Polynucleobacter kasalickyi</name>
    <dbReference type="NCBI Taxonomy" id="1938817"/>
    <lineage>
        <taxon>Bacteria</taxon>
        <taxon>Pseudomonadati</taxon>
        <taxon>Pseudomonadota</taxon>
        <taxon>Betaproteobacteria</taxon>
        <taxon>Burkholderiales</taxon>
        <taxon>Burkholderiaceae</taxon>
        <taxon>Polynucleobacter</taxon>
    </lineage>
</organism>
<dbReference type="PANTHER" id="PTHR42928:SF5">
    <property type="entry name" value="BLR1237 PROTEIN"/>
    <property type="match status" value="1"/>
</dbReference>
<keyword evidence="3" id="KW-1185">Reference proteome</keyword>
<dbReference type="SUPFAM" id="SSF53850">
    <property type="entry name" value="Periplasmic binding protein-like II"/>
    <property type="match status" value="1"/>
</dbReference>
<dbReference type="InterPro" id="IPR042100">
    <property type="entry name" value="Bug_dom1"/>
</dbReference>
<dbReference type="AlphaFoldDB" id="A0A1W1YMJ4"/>
<evidence type="ECO:0000313" key="3">
    <source>
        <dbReference type="Proteomes" id="UP000192708"/>
    </source>
</evidence>
<keyword evidence="2" id="KW-0675">Receptor</keyword>
<proteinExistence type="inferred from homology"/>
<dbReference type="PANTHER" id="PTHR42928">
    <property type="entry name" value="TRICARBOXYLATE-BINDING PROTEIN"/>
    <property type="match status" value="1"/>
</dbReference>
<dbReference type="Gene3D" id="3.40.190.150">
    <property type="entry name" value="Bordetella uptake gene, domain 1"/>
    <property type="match status" value="1"/>
</dbReference>
<reference evidence="2 3" key="1">
    <citation type="submission" date="2017-04" db="EMBL/GenBank/DDBJ databases">
        <authorList>
            <person name="Afonso C.L."/>
            <person name="Miller P.J."/>
            <person name="Scott M.A."/>
            <person name="Spackman E."/>
            <person name="Goraichik I."/>
            <person name="Dimitrov K.M."/>
            <person name="Suarez D.L."/>
            <person name="Swayne D.E."/>
        </authorList>
    </citation>
    <scope>NUCLEOTIDE SEQUENCE [LARGE SCALE GENOMIC DNA]</scope>
    <source>
        <strain evidence="2 3">VK13</strain>
    </source>
</reference>
<dbReference type="RefSeq" id="WP_159460806.1">
    <property type="nucleotide sequence ID" value="NZ_FWXJ01000003.1"/>
</dbReference>
<dbReference type="STRING" id="1938817.SAMN06296008_103187"/>
<gene>
    <name evidence="2" type="ORF">SAMN06296008_103187</name>
</gene>
<dbReference type="Gene3D" id="3.40.190.10">
    <property type="entry name" value="Periplasmic binding protein-like II"/>
    <property type="match status" value="1"/>
</dbReference>